<keyword evidence="4" id="KW-1185">Reference proteome</keyword>
<feature type="region of interest" description="Disordered" evidence="2">
    <location>
        <begin position="181"/>
        <end position="227"/>
    </location>
</feature>
<dbReference type="PANTHER" id="PTHR43941:SF1">
    <property type="entry name" value="STRUCTURAL MAINTENANCE OF CHROMOSOMES PROTEIN 2"/>
    <property type="match status" value="1"/>
</dbReference>
<accession>A0AAW1Q4G1</accession>
<comment type="caution">
    <text evidence="3">The sequence shown here is derived from an EMBL/GenBank/DDBJ whole genome shotgun (WGS) entry which is preliminary data.</text>
</comment>
<name>A0AAW1Q4G1_9CHLO</name>
<gene>
    <name evidence="3" type="ORF">WJX72_010153</name>
</gene>
<evidence type="ECO:0000256" key="2">
    <source>
        <dbReference type="SAM" id="MobiDB-lite"/>
    </source>
</evidence>
<dbReference type="Gene3D" id="1.10.287.1490">
    <property type="match status" value="1"/>
</dbReference>
<feature type="compositionally biased region" description="Basic and acidic residues" evidence="2">
    <location>
        <begin position="148"/>
        <end position="162"/>
    </location>
</feature>
<keyword evidence="1" id="KW-0175">Coiled coil</keyword>
<dbReference type="Proteomes" id="UP001489004">
    <property type="component" value="Unassembled WGS sequence"/>
</dbReference>
<evidence type="ECO:0000313" key="4">
    <source>
        <dbReference type="Proteomes" id="UP001489004"/>
    </source>
</evidence>
<dbReference type="PANTHER" id="PTHR43941">
    <property type="entry name" value="STRUCTURAL MAINTENANCE OF CHROMOSOMES PROTEIN 2"/>
    <property type="match status" value="1"/>
</dbReference>
<feature type="compositionally biased region" description="Basic and acidic residues" evidence="2">
    <location>
        <begin position="95"/>
        <end position="114"/>
    </location>
</feature>
<protein>
    <submittedName>
        <fullName evidence="3">Uncharacterized protein</fullName>
    </submittedName>
</protein>
<reference evidence="3 4" key="1">
    <citation type="journal article" date="2024" name="Nat. Commun.">
        <title>Phylogenomics reveals the evolutionary origins of lichenization in chlorophyte algae.</title>
        <authorList>
            <person name="Puginier C."/>
            <person name="Libourel C."/>
            <person name="Otte J."/>
            <person name="Skaloud P."/>
            <person name="Haon M."/>
            <person name="Grisel S."/>
            <person name="Petersen M."/>
            <person name="Berrin J.G."/>
            <person name="Delaux P.M."/>
            <person name="Dal Grande F."/>
            <person name="Keller J."/>
        </authorList>
    </citation>
    <scope>NUCLEOTIDE SEQUENCE [LARGE SCALE GENOMIC DNA]</scope>
    <source>
        <strain evidence="3 4">SAG 2043</strain>
    </source>
</reference>
<evidence type="ECO:0000256" key="1">
    <source>
        <dbReference type="SAM" id="Coils"/>
    </source>
</evidence>
<feature type="coiled-coil region" evidence="1">
    <location>
        <begin position="320"/>
        <end position="433"/>
    </location>
</feature>
<evidence type="ECO:0000313" key="3">
    <source>
        <dbReference type="EMBL" id="KAK9817140.1"/>
    </source>
</evidence>
<feature type="coiled-coil region" evidence="1">
    <location>
        <begin position="458"/>
        <end position="530"/>
    </location>
</feature>
<feature type="coiled-coil region" evidence="1">
    <location>
        <begin position="570"/>
        <end position="930"/>
    </location>
</feature>
<dbReference type="AlphaFoldDB" id="A0AAW1Q4G1"/>
<proteinExistence type="predicted"/>
<feature type="coiled-coil region" evidence="1">
    <location>
        <begin position="1072"/>
        <end position="1099"/>
    </location>
</feature>
<dbReference type="EMBL" id="JALJOR010000005">
    <property type="protein sequence ID" value="KAK9817140.1"/>
    <property type="molecule type" value="Genomic_DNA"/>
</dbReference>
<feature type="region of interest" description="Disordered" evidence="2">
    <location>
        <begin position="1"/>
        <end position="162"/>
    </location>
</feature>
<feature type="compositionally biased region" description="Low complexity" evidence="2">
    <location>
        <begin position="974"/>
        <end position="991"/>
    </location>
</feature>
<sequence length="1224" mass="132824">MNSSLSTPHRSGSFTPSEAGTFAESTDGTLRSTINPVFASSPQASRYGPSSNGSPAIQLRGALPSAQGRGHQHGRSRSRSALLSRDTSQGASQEVARDAPRRASRDTSRGEPARHQQQPRTQPGQQRQSFQQQARLGSVYNQAMQVEPRNDGRRPSVSERERVAAVHREEVIARYLAAVDGSPSKPLGREVAPPETPEQLTDPSPKAGTAGSPEEHADAVEASTPNQASRATAWFHRLMFAQAQAQPTRDGNSMASQRLKNYHSAEVAQINQDMQSALQAAEHQIDTLRMRVRSQRAGLAEGGNVMQTSQSMPSIADSDDLQAERDVKQLRKVIERMQQEMAAMEDELSYLREERSVVELEALAQKDEVESMAANLQASEAANIQLTQALQQVERELAQKKAIIRTDGNHKVVADLEDTIELLRGELDELRQGMAASTTPLHGSRPRSLGSGNRDTDLVDMAAELEQAGAAQRELEADMERLRQQSAEQHDALQLVQGELEVEREKSLHLREAMERLEAENKALSDAQLRSGGGSGSLAEGGAVLVRSASRDASLARQLSELTRKNVELGDDLNKALDMAEKKMKENEALQERCWRAEAVASKQTAAAESALAAEKQAVEEQKTRLEQEVQLLSAEVERMAGQVTQAEGLAEEAMNLVEQEGATTTQLKAELAALQASSAEARAELEQLRGGANGAGSSESQAAVAELEAYRQQVAELTEQLAAKEAEMTALRAEVEQKDAALGDLDALSDKLDALEAAEATAQRLRDEHAASTSAAAEATAKLQLVEAELQRLQSQGAGEEASPVASASAEPGDVHLREMQHQLQQTGEKLQAAEAERELQHAEAAHAAVVAQLQTEAEEKLRELQAAHAAEMSRLQAEVDAKLQSADAARSAEFVSRAEAEALLERAQSAHEEEIRELQLKVEAKLQTAEAAHAAELQLRSEVEGELQKARTLHAGEISRLRSELESQLQRSGSDAARAAHAASHPVSATRSGSAYNPTGLDTMDIFFEPSSPAHPVLSPQDLVTAALTSQEIAGLMSHPIMRRPSLDDNDELFRTVSDGSAVLPPDLGLAELRAENQRLRRQVAELEAQLQQPRLEQQSSGSDSKLMAEFARLKSKLAESSKAVSEAASLRADLEVLNVNLASKNAEINQLRGSIKLLEAQVEETQRAVAQCSGKVVGAQQRMFEESEKLDALRQEHAMLKMKYAELQSDYEAAVANRRRQ</sequence>
<organism evidence="3 4">
    <name type="scientific">[Myrmecia] bisecta</name>
    <dbReference type="NCBI Taxonomy" id="41462"/>
    <lineage>
        <taxon>Eukaryota</taxon>
        <taxon>Viridiplantae</taxon>
        <taxon>Chlorophyta</taxon>
        <taxon>core chlorophytes</taxon>
        <taxon>Trebouxiophyceae</taxon>
        <taxon>Trebouxiales</taxon>
        <taxon>Trebouxiaceae</taxon>
        <taxon>Myrmecia</taxon>
    </lineage>
</organism>
<feature type="region of interest" description="Disordered" evidence="2">
    <location>
        <begin position="966"/>
        <end position="998"/>
    </location>
</feature>
<feature type="compositionally biased region" description="Polar residues" evidence="2">
    <location>
        <begin position="1"/>
        <end position="55"/>
    </location>
</feature>
<feature type="compositionally biased region" description="Low complexity" evidence="2">
    <location>
        <begin position="116"/>
        <end position="133"/>
    </location>
</feature>
<feature type="coiled-coil region" evidence="1">
    <location>
        <begin position="1130"/>
        <end position="1213"/>
    </location>
</feature>